<dbReference type="Proteomes" id="UP000232003">
    <property type="component" value="Chromosome"/>
</dbReference>
<sequence>MIIDNCSQKFPKLRNNTSISSQLISAILEITNQQDLPK</sequence>
<evidence type="ECO:0000313" key="2">
    <source>
        <dbReference type="Proteomes" id="UP000232003"/>
    </source>
</evidence>
<dbReference type="KEGG" id="nfl:COO91_06243"/>
<name>A0A2K8SXR4_9NOSO</name>
<dbReference type="AlphaFoldDB" id="A0A2K8SXR4"/>
<protein>
    <submittedName>
        <fullName evidence="1">Uncharacterized protein</fullName>
    </submittedName>
</protein>
<dbReference type="EMBL" id="CP024785">
    <property type="protein sequence ID" value="AUB40234.1"/>
    <property type="molecule type" value="Genomic_DNA"/>
</dbReference>
<accession>A0A2K8SXR4</accession>
<gene>
    <name evidence="1" type="ORF">COO91_06243</name>
</gene>
<reference evidence="1 2" key="1">
    <citation type="submission" date="2017-11" db="EMBL/GenBank/DDBJ databases">
        <title>Complete genome of a free-living desiccation-tolerant cyanobacterium and its photosynthetic adaptation to extreme terrestrial habitat.</title>
        <authorList>
            <person name="Shang J."/>
        </authorList>
    </citation>
    <scope>NUCLEOTIDE SEQUENCE [LARGE SCALE GENOMIC DNA]</scope>
    <source>
        <strain evidence="1 2">CCNUN1</strain>
    </source>
</reference>
<evidence type="ECO:0000313" key="1">
    <source>
        <dbReference type="EMBL" id="AUB40234.1"/>
    </source>
</evidence>
<organism evidence="1 2">
    <name type="scientific">Nostoc flagelliforme CCNUN1</name>
    <dbReference type="NCBI Taxonomy" id="2038116"/>
    <lineage>
        <taxon>Bacteria</taxon>
        <taxon>Bacillati</taxon>
        <taxon>Cyanobacteriota</taxon>
        <taxon>Cyanophyceae</taxon>
        <taxon>Nostocales</taxon>
        <taxon>Nostocaceae</taxon>
        <taxon>Nostoc</taxon>
    </lineage>
</organism>
<keyword evidence="2" id="KW-1185">Reference proteome</keyword>
<proteinExistence type="predicted"/>